<dbReference type="EMBL" id="CAKKNS010000001">
    <property type="protein sequence ID" value="CAH0415891.1"/>
    <property type="molecule type" value="Genomic_DNA"/>
</dbReference>
<name>A0ABM8Z3U1_9LACO</name>
<evidence type="ECO:0000313" key="5">
    <source>
        <dbReference type="Proteomes" id="UP000789707"/>
    </source>
</evidence>
<dbReference type="SUPFAM" id="SSF51735">
    <property type="entry name" value="NAD(P)-binding Rossmann-fold domains"/>
    <property type="match status" value="1"/>
</dbReference>
<proteinExistence type="inferred from homology"/>
<comment type="similarity">
    <text evidence="1 2">Belongs to the zinc-containing alcohol dehydrogenase family. Quinone oxidoreductase subfamily.</text>
</comment>
<dbReference type="Gene3D" id="3.40.50.720">
    <property type="entry name" value="NAD(P)-binding Rossmann-like Domain"/>
    <property type="match status" value="1"/>
</dbReference>
<dbReference type="PANTHER" id="PTHR43482">
    <property type="entry name" value="PROTEIN AST1-RELATED"/>
    <property type="match status" value="1"/>
</dbReference>
<sequence length="343" mass="36987">MNKTMHAIGFTQHLPITNPASLISVELPIPTATGHDILVHVTATSVNPVDVGVRGHGTKSLTQPKIIGWDAVGTVTAVGEHVTLFKPGEIVFYAGAFDRPGSNSQYQLVDERIVAHAPTTLTAPQAAAMPLTAITAWEALFEQLGIDLHDHQTNQAHTILIINGAGGVGSIATQLAHLAGLTVIASASRPETITWVQAHGADMTVNHHQNLVTQVHALGYPTVDYILELSNLNRHWDAIVELIKPHGKIVSITGNHKPLNLTALKQKSATFAWEWMYTKSFYHTPDMLSQHHILEAIASLLDTGALQSTLTKTLSPINVTNLKTAHQLVESNQMIGKVVVSDI</sequence>
<dbReference type="InterPro" id="IPR036291">
    <property type="entry name" value="NAD(P)-bd_dom_sf"/>
</dbReference>
<dbReference type="SMART" id="SM00829">
    <property type="entry name" value="PKS_ER"/>
    <property type="match status" value="1"/>
</dbReference>
<dbReference type="InterPro" id="IPR011032">
    <property type="entry name" value="GroES-like_sf"/>
</dbReference>
<dbReference type="InterPro" id="IPR052585">
    <property type="entry name" value="Lipid_raft_assoc_Zn_ADH"/>
</dbReference>
<evidence type="ECO:0000256" key="1">
    <source>
        <dbReference type="ARBA" id="ARBA00010371"/>
    </source>
</evidence>
<keyword evidence="2" id="KW-0560">Oxidoreductase</keyword>
<keyword evidence="5" id="KW-1185">Reference proteome</keyword>
<evidence type="ECO:0000256" key="2">
    <source>
        <dbReference type="RuleBase" id="RU364000"/>
    </source>
</evidence>
<dbReference type="CDD" id="cd08252">
    <property type="entry name" value="AL_MDR"/>
    <property type="match status" value="1"/>
</dbReference>
<dbReference type="InterPro" id="IPR020843">
    <property type="entry name" value="ER"/>
</dbReference>
<dbReference type="InterPro" id="IPR013149">
    <property type="entry name" value="ADH-like_C"/>
</dbReference>
<dbReference type="Proteomes" id="UP000789707">
    <property type="component" value="Unassembled WGS sequence"/>
</dbReference>
<feature type="domain" description="Enoyl reductase (ER)" evidence="3">
    <location>
        <begin position="17"/>
        <end position="340"/>
    </location>
</feature>
<dbReference type="PANTHER" id="PTHR43482:SF1">
    <property type="entry name" value="PROTEIN AST1-RELATED"/>
    <property type="match status" value="1"/>
</dbReference>
<evidence type="ECO:0000313" key="4">
    <source>
        <dbReference type="EMBL" id="CAH0415891.1"/>
    </source>
</evidence>
<gene>
    <name evidence="4" type="ORF">WFA24289_00189</name>
</gene>
<reference evidence="4 5" key="1">
    <citation type="submission" date="2021-11" db="EMBL/GenBank/DDBJ databases">
        <authorList>
            <person name="Depoorter E."/>
        </authorList>
    </citation>
    <scope>NUCLEOTIDE SEQUENCE [LARGE SCALE GENOMIC DNA]</scope>
    <source>
        <strain evidence="4 5">LMG 24289</strain>
    </source>
</reference>
<protein>
    <recommendedName>
        <fullName evidence="2">Zinc-type alcohol dehydrogenase-like protein</fullName>
    </recommendedName>
</protein>
<dbReference type="Gene3D" id="3.90.180.10">
    <property type="entry name" value="Medium-chain alcohol dehydrogenases, catalytic domain"/>
    <property type="match status" value="1"/>
</dbReference>
<dbReference type="SUPFAM" id="SSF50129">
    <property type="entry name" value="GroES-like"/>
    <property type="match status" value="1"/>
</dbReference>
<dbReference type="Pfam" id="PF00107">
    <property type="entry name" value="ADH_zinc_N"/>
    <property type="match status" value="1"/>
</dbReference>
<evidence type="ECO:0000259" key="3">
    <source>
        <dbReference type="SMART" id="SM00829"/>
    </source>
</evidence>
<keyword evidence="2" id="KW-0479">Metal-binding</keyword>
<comment type="caution">
    <text evidence="4">The sequence shown here is derived from an EMBL/GenBank/DDBJ whole genome shotgun (WGS) entry which is preliminary data.</text>
</comment>
<accession>A0ABM8Z3U1</accession>
<dbReference type="Pfam" id="PF08240">
    <property type="entry name" value="ADH_N"/>
    <property type="match status" value="1"/>
</dbReference>
<dbReference type="InterPro" id="IPR013154">
    <property type="entry name" value="ADH-like_N"/>
</dbReference>
<dbReference type="InterPro" id="IPR014182">
    <property type="entry name" value="ADH_Zn_typ-1"/>
</dbReference>
<keyword evidence="2" id="KW-0862">Zinc</keyword>
<dbReference type="NCBIfam" id="TIGR02817">
    <property type="entry name" value="adh_fam_1"/>
    <property type="match status" value="1"/>
</dbReference>
<organism evidence="4 5">
    <name type="scientific">Periweissella fabaria</name>
    <dbReference type="NCBI Taxonomy" id="546157"/>
    <lineage>
        <taxon>Bacteria</taxon>
        <taxon>Bacillati</taxon>
        <taxon>Bacillota</taxon>
        <taxon>Bacilli</taxon>
        <taxon>Lactobacillales</taxon>
        <taxon>Lactobacillaceae</taxon>
        <taxon>Periweissella</taxon>
    </lineage>
</organism>